<dbReference type="InterPro" id="IPR035897">
    <property type="entry name" value="Toll_tir_struct_dom_sf"/>
</dbReference>
<feature type="repeat" description="TPR" evidence="1">
    <location>
        <begin position="655"/>
        <end position="688"/>
    </location>
</feature>
<evidence type="ECO:0000256" key="1">
    <source>
        <dbReference type="PROSITE-ProRule" id="PRU00339"/>
    </source>
</evidence>
<dbReference type="Pfam" id="PF13424">
    <property type="entry name" value="TPR_12"/>
    <property type="match status" value="2"/>
</dbReference>
<dbReference type="InterPro" id="IPR000157">
    <property type="entry name" value="TIR_dom"/>
</dbReference>
<name>A0A6J4U291_9BACT</name>
<gene>
    <name evidence="3" type="ORF">AVDCRST_MAG73-1622</name>
</gene>
<protein>
    <recommendedName>
        <fullName evidence="2">TIR domain-containing protein</fullName>
    </recommendedName>
</protein>
<dbReference type="AlphaFoldDB" id="A0A6J4U291"/>
<dbReference type="PANTHER" id="PTHR47691">
    <property type="entry name" value="REGULATOR-RELATED"/>
    <property type="match status" value="1"/>
</dbReference>
<dbReference type="SMART" id="SM00255">
    <property type="entry name" value="TIR"/>
    <property type="match status" value="1"/>
</dbReference>
<keyword evidence="1" id="KW-0802">TPR repeat</keyword>
<dbReference type="Gene3D" id="3.40.50.10140">
    <property type="entry name" value="Toll/interleukin-1 receptor homology (TIR) domain"/>
    <property type="match status" value="1"/>
</dbReference>
<dbReference type="Pfam" id="PF25872">
    <property type="entry name" value="HTH_77"/>
    <property type="match status" value="1"/>
</dbReference>
<dbReference type="PANTHER" id="PTHR47691:SF3">
    <property type="entry name" value="HTH-TYPE TRANSCRIPTIONAL REGULATOR RV0890C-RELATED"/>
    <property type="match status" value="1"/>
</dbReference>
<dbReference type="SUPFAM" id="SSF48452">
    <property type="entry name" value="TPR-like"/>
    <property type="match status" value="2"/>
</dbReference>
<dbReference type="InterPro" id="IPR049945">
    <property type="entry name" value="AAA_22"/>
</dbReference>
<proteinExistence type="predicted"/>
<dbReference type="GO" id="GO:0007165">
    <property type="term" value="P:signal transduction"/>
    <property type="evidence" value="ECO:0007669"/>
    <property type="project" value="InterPro"/>
</dbReference>
<dbReference type="EMBL" id="CADCWE010000099">
    <property type="protein sequence ID" value="CAA9538149.1"/>
    <property type="molecule type" value="Genomic_DNA"/>
</dbReference>
<feature type="repeat" description="TPR" evidence="1">
    <location>
        <begin position="735"/>
        <end position="768"/>
    </location>
</feature>
<dbReference type="SMART" id="SM00028">
    <property type="entry name" value="TPR"/>
    <property type="match status" value="5"/>
</dbReference>
<dbReference type="PROSITE" id="PS50005">
    <property type="entry name" value="TPR"/>
    <property type="match status" value="2"/>
</dbReference>
<dbReference type="SUPFAM" id="SSF52540">
    <property type="entry name" value="P-loop containing nucleoside triphosphate hydrolases"/>
    <property type="match status" value="1"/>
</dbReference>
<dbReference type="InterPro" id="IPR019734">
    <property type="entry name" value="TPR_rpt"/>
</dbReference>
<sequence>MTEPSPPSPAELEPSADFVFLSYASVNREAALAAADALEAAGVKVWIDRRGLSGGVAWAEAIATAVRGCSALALFVTPASVASRNVRQELQLAWDLAKPILPLLVELTDYPDAVAYFLHGRQWVEVAGRSEAEWVADTVKGLRLLAEHAARPVGAPVAPPLPAGRLAPIAGNLPTPATDLVGRETEVARATALLGNGGARLLTLTGPGGVGKTRLSLAVAEALRDGSPGGAWFVDLAPLADPALVLPTIARALGEGDEGDRPLAERVATRIGERQTLLVLDNMEHLMAAAPTVADLLSRAPSLRVLATSRMPLRLKGEREIPIAPLPTPKAGAGTSAAAADEFAAVRLFVARAQAVAPEFALTDENAASVATICARLDGLPLAIELAAARVRLLTPDAMLARLTKRLPLLTGGARDLPARQRTLQAAIAWSHDLLGPDERSLFQRLAVFAGGWTIEAAEAVAADPGGGGSDLDVLDGLGLLAEHSLVRQTADAGSEPRFGMLETIREYGLERLEEHGQAALARDAHAAHFLHLAEEAKPQLTGADQVTWLDRLESEHDNLRAALTWWGSTGQAEETRLAGTLWRFWWVRGYLNEGRRWLEGALERGAARGAPPDADALFGTGAFAEHQSDFALAGERFERAAARYREVGDALGVARALGGLGNLAINQGAYRRAEEHYQEALDTSRAVGDERAVGVYLSNLAAAALLQGNHERAINLYAEYLAVSRQRQDPHTTAMALFNLAETYQLQGNLDRAEPLFREAMPLFAEVGDDISRADALAYLGRIALAQGDAAGAGRLLREGLALFVEAGDKASVARCLEGLAAVAGVEDDPIRAARLFGAAEALREAIAAPLAEIYRAGYDRDVDLAHAALDWKILAAAWEEGRSLGYDGAIVEANGLVEPALTR</sequence>
<dbReference type="InterPro" id="IPR011990">
    <property type="entry name" value="TPR-like_helical_dom_sf"/>
</dbReference>
<dbReference type="GO" id="GO:0016887">
    <property type="term" value="F:ATP hydrolysis activity"/>
    <property type="evidence" value="ECO:0007669"/>
    <property type="project" value="InterPro"/>
</dbReference>
<dbReference type="SUPFAM" id="SSF52200">
    <property type="entry name" value="Toll/Interleukin receptor TIR domain"/>
    <property type="match status" value="1"/>
</dbReference>
<evidence type="ECO:0000259" key="2">
    <source>
        <dbReference type="PROSITE" id="PS50104"/>
    </source>
</evidence>
<dbReference type="Gene3D" id="3.40.50.300">
    <property type="entry name" value="P-loop containing nucleotide triphosphate hydrolases"/>
    <property type="match status" value="1"/>
</dbReference>
<evidence type="ECO:0000313" key="3">
    <source>
        <dbReference type="EMBL" id="CAA9538149.1"/>
    </source>
</evidence>
<accession>A0A6J4U291</accession>
<feature type="domain" description="TIR" evidence="2">
    <location>
        <begin position="15"/>
        <end position="146"/>
    </location>
</feature>
<dbReference type="Pfam" id="PF13401">
    <property type="entry name" value="AAA_22"/>
    <property type="match status" value="1"/>
</dbReference>
<dbReference type="InterPro" id="IPR027417">
    <property type="entry name" value="P-loop_NTPase"/>
</dbReference>
<dbReference type="Pfam" id="PF13676">
    <property type="entry name" value="TIR_2"/>
    <property type="match status" value="1"/>
</dbReference>
<organism evidence="3">
    <name type="scientific">uncultured Thermomicrobiales bacterium</name>
    <dbReference type="NCBI Taxonomy" id="1645740"/>
    <lineage>
        <taxon>Bacteria</taxon>
        <taxon>Pseudomonadati</taxon>
        <taxon>Thermomicrobiota</taxon>
        <taxon>Thermomicrobia</taxon>
        <taxon>Thermomicrobiales</taxon>
        <taxon>environmental samples</taxon>
    </lineage>
</organism>
<dbReference type="PROSITE" id="PS50104">
    <property type="entry name" value="TIR"/>
    <property type="match status" value="1"/>
</dbReference>
<dbReference type="InterPro" id="IPR058852">
    <property type="entry name" value="HTH_77"/>
</dbReference>
<dbReference type="Gene3D" id="1.25.40.10">
    <property type="entry name" value="Tetratricopeptide repeat domain"/>
    <property type="match status" value="2"/>
</dbReference>
<reference evidence="3" key="1">
    <citation type="submission" date="2020-02" db="EMBL/GenBank/DDBJ databases">
        <authorList>
            <person name="Meier V. D."/>
        </authorList>
    </citation>
    <scope>NUCLEOTIDE SEQUENCE</scope>
    <source>
        <strain evidence="3">AVDCRST_MAG73</strain>
    </source>
</reference>
<dbReference type="PRINTS" id="PR00364">
    <property type="entry name" value="DISEASERSIST"/>
</dbReference>